<dbReference type="EMBL" id="DVNH01000045">
    <property type="protein sequence ID" value="HIU52140.1"/>
    <property type="molecule type" value="Genomic_DNA"/>
</dbReference>
<dbReference type="Proteomes" id="UP000824093">
    <property type="component" value="Unassembled WGS sequence"/>
</dbReference>
<evidence type="ECO:0000313" key="2">
    <source>
        <dbReference type="Proteomes" id="UP000824093"/>
    </source>
</evidence>
<gene>
    <name evidence="1" type="ORF">IAB70_05965</name>
</gene>
<evidence type="ECO:0000313" key="1">
    <source>
        <dbReference type="EMBL" id="HIU52140.1"/>
    </source>
</evidence>
<reference evidence="1" key="2">
    <citation type="journal article" date="2021" name="PeerJ">
        <title>Extensive microbial diversity within the chicken gut microbiome revealed by metagenomics and culture.</title>
        <authorList>
            <person name="Gilroy R."/>
            <person name="Ravi A."/>
            <person name="Getino M."/>
            <person name="Pursley I."/>
            <person name="Horton D.L."/>
            <person name="Alikhan N.F."/>
            <person name="Baker D."/>
            <person name="Gharbi K."/>
            <person name="Hall N."/>
            <person name="Watson M."/>
            <person name="Adriaenssens E.M."/>
            <person name="Foster-Nyarko E."/>
            <person name="Jarju S."/>
            <person name="Secka A."/>
            <person name="Antonio M."/>
            <person name="Oren A."/>
            <person name="Chaudhuri R.R."/>
            <person name="La Ragione R."/>
            <person name="Hildebrand F."/>
            <person name="Pallen M.J."/>
        </authorList>
    </citation>
    <scope>NUCLEOTIDE SEQUENCE</scope>
    <source>
        <strain evidence="1">CHK195-15760</strain>
    </source>
</reference>
<dbReference type="AlphaFoldDB" id="A0A9D1M1W2"/>
<proteinExistence type="predicted"/>
<reference evidence="1" key="1">
    <citation type="submission" date="2020-10" db="EMBL/GenBank/DDBJ databases">
        <authorList>
            <person name="Gilroy R."/>
        </authorList>
    </citation>
    <scope>NUCLEOTIDE SEQUENCE</scope>
    <source>
        <strain evidence="1">CHK195-15760</strain>
    </source>
</reference>
<comment type="caution">
    <text evidence="1">The sequence shown here is derived from an EMBL/GenBank/DDBJ whole genome shotgun (WGS) entry which is preliminary data.</text>
</comment>
<sequence length="85" mass="10462">MKYSVNKFYEIEKEKWKFKNEEYVLEIAKFFDKASQIKDQELQESIIVQMLKCDRLLTELSEKMFQECYMHGLRKAKRIKGYTFF</sequence>
<name>A0A9D1M1W2_9FIRM</name>
<accession>A0A9D1M1W2</accession>
<protein>
    <submittedName>
        <fullName evidence="1">Uncharacterized protein</fullName>
    </submittedName>
</protein>
<organism evidence="1 2">
    <name type="scientific">Candidatus Merdicola faecigallinarum</name>
    <dbReference type="NCBI Taxonomy" id="2840862"/>
    <lineage>
        <taxon>Bacteria</taxon>
        <taxon>Bacillati</taxon>
        <taxon>Bacillota</taxon>
        <taxon>Clostridia</taxon>
        <taxon>Candidatus Merdicola</taxon>
    </lineage>
</organism>